<keyword evidence="1" id="KW-0812">Transmembrane</keyword>
<feature type="transmembrane region" description="Helical" evidence="1">
    <location>
        <begin position="131"/>
        <end position="152"/>
    </location>
</feature>
<keyword evidence="1" id="KW-0472">Membrane</keyword>
<feature type="transmembrane region" description="Helical" evidence="1">
    <location>
        <begin position="247"/>
        <end position="266"/>
    </location>
</feature>
<proteinExistence type="predicted"/>
<keyword evidence="3" id="KW-1185">Reference proteome</keyword>
<feature type="transmembrane region" description="Helical" evidence="1">
    <location>
        <begin position="42"/>
        <end position="62"/>
    </location>
</feature>
<accession>A0A8J3IMA5</accession>
<dbReference type="EMBL" id="BNJK01000001">
    <property type="protein sequence ID" value="GHO94219.1"/>
    <property type="molecule type" value="Genomic_DNA"/>
</dbReference>
<evidence type="ECO:0000313" key="2">
    <source>
        <dbReference type="EMBL" id="GHO94219.1"/>
    </source>
</evidence>
<sequence length="302" mass="32326">MPYTLGIGLILLTPVIVLIGYQVLLGSITFRYANALQAIPRLFLGLAIIVIAFTMTETLIAISNNITGGLVLLHKDLGFPAATVNGQPVAYALANENDPISYRGMVVPMSRWGCAANEFVSILAKKFITDVLSSIIPIFGNLVHLVATITTFFDFIKHLGQFILLVLSIMLWAQVLVRIVILNYYILLCPVAFGCWALPGGFGQSVVNQWTKGFFSALLVQIVQVFIITTLPLVIPTLPAIPSDGLGLMKGILTELPPILVLWMTVRAPSILGTSTARAITNAGSIAGGVVTAVGATAYNMV</sequence>
<name>A0A8J3IMA5_9CHLR</name>
<feature type="transmembrane region" description="Helical" evidence="1">
    <location>
        <begin position="214"/>
        <end position="235"/>
    </location>
</feature>
<keyword evidence="1" id="KW-1133">Transmembrane helix</keyword>
<feature type="transmembrane region" description="Helical" evidence="1">
    <location>
        <begin position="159"/>
        <end position="177"/>
    </location>
</feature>
<dbReference type="Proteomes" id="UP000597444">
    <property type="component" value="Unassembled WGS sequence"/>
</dbReference>
<comment type="caution">
    <text evidence="2">The sequence shown here is derived from an EMBL/GenBank/DDBJ whole genome shotgun (WGS) entry which is preliminary data.</text>
</comment>
<organism evidence="2 3">
    <name type="scientific">Reticulibacter mediterranei</name>
    <dbReference type="NCBI Taxonomy" id="2778369"/>
    <lineage>
        <taxon>Bacteria</taxon>
        <taxon>Bacillati</taxon>
        <taxon>Chloroflexota</taxon>
        <taxon>Ktedonobacteria</taxon>
        <taxon>Ktedonobacterales</taxon>
        <taxon>Reticulibacteraceae</taxon>
        <taxon>Reticulibacter</taxon>
    </lineage>
</organism>
<dbReference type="AlphaFoldDB" id="A0A8J3IMA5"/>
<evidence type="ECO:0000256" key="1">
    <source>
        <dbReference type="SAM" id="Phobius"/>
    </source>
</evidence>
<feature type="transmembrane region" description="Helical" evidence="1">
    <location>
        <begin position="6"/>
        <end position="30"/>
    </location>
</feature>
<evidence type="ECO:0000313" key="3">
    <source>
        <dbReference type="Proteomes" id="UP000597444"/>
    </source>
</evidence>
<gene>
    <name evidence="2" type="ORF">KSF_042670</name>
</gene>
<feature type="transmembrane region" description="Helical" evidence="1">
    <location>
        <begin position="183"/>
        <end position="202"/>
    </location>
</feature>
<protein>
    <submittedName>
        <fullName evidence="2">Uncharacterized protein</fullName>
    </submittedName>
</protein>
<reference evidence="2" key="1">
    <citation type="submission" date="2020-10" db="EMBL/GenBank/DDBJ databases">
        <title>Taxonomic study of unclassified bacteria belonging to the class Ktedonobacteria.</title>
        <authorList>
            <person name="Yabe S."/>
            <person name="Wang C.M."/>
            <person name="Zheng Y."/>
            <person name="Sakai Y."/>
            <person name="Cavaletti L."/>
            <person name="Monciardini P."/>
            <person name="Donadio S."/>
        </authorList>
    </citation>
    <scope>NUCLEOTIDE SEQUENCE</scope>
    <source>
        <strain evidence="2">ID150040</strain>
    </source>
</reference>